<keyword evidence="1" id="KW-1133">Transmembrane helix</keyword>
<evidence type="ECO:0000256" key="1">
    <source>
        <dbReference type="SAM" id="Phobius"/>
    </source>
</evidence>
<evidence type="ECO:0000313" key="3">
    <source>
        <dbReference type="Proteomes" id="UP000027222"/>
    </source>
</evidence>
<dbReference type="HOGENOM" id="CLU_087664_0_0_1"/>
<gene>
    <name evidence="2" type="ORF">GALMADRAFT_244061</name>
</gene>
<feature type="transmembrane region" description="Helical" evidence="1">
    <location>
        <begin position="144"/>
        <end position="171"/>
    </location>
</feature>
<dbReference type="AlphaFoldDB" id="A0A067TFD2"/>
<dbReference type="EMBL" id="KL142374">
    <property type="protein sequence ID" value="KDR78609.1"/>
    <property type="molecule type" value="Genomic_DNA"/>
</dbReference>
<accession>A0A067TFD2</accession>
<feature type="transmembrane region" description="Helical" evidence="1">
    <location>
        <begin position="94"/>
        <end position="114"/>
    </location>
</feature>
<keyword evidence="1" id="KW-0472">Membrane</keyword>
<protein>
    <submittedName>
        <fullName evidence="2">Uncharacterized protein</fullName>
    </submittedName>
</protein>
<feature type="transmembrane region" description="Helical" evidence="1">
    <location>
        <begin position="61"/>
        <end position="82"/>
    </location>
</feature>
<sequence length="219" mass="24105">MTLFALGLDYLICRDMAFPSIALSRRMRAMDVRDRALDVSAGGLISGHDQWNQNIVRITRMWAIAFTGCMLVVPLSLALFQVNGVGDNAYTRTTALSAFLVSCAGLVSSSWYLFNRSKLKTRGMKEEWIEASCSRDTRASIDFWVFLTAPISCLARSAVFCLGTICIVVWMDTGDSSAVSGKSRSSSTMTAVFLTLVMIGEIIQILRGMGFIIKKPVEN</sequence>
<organism evidence="2 3">
    <name type="scientific">Galerina marginata (strain CBS 339.88)</name>
    <dbReference type="NCBI Taxonomy" id="685588"/>
    <lineage>
        <taxon>Eukaryota</taxon>
        <taxon>Fungi</taxon>
        <taxon>Dikarya</taxon>
        <taxon>Basidiomycota</taxon>
        <taxon>Agaricomycotina</taxon>
        <taxon>Agaricomycetes</taxon>
        <taxon>Agaricomycetidae</taxon>
        <taxon>Agaricales</taxon>
        <taxon>Agaricineae</taxon>
        <taxon>Strophariaceae</taxon>
        <taxon>Galerina</taxon>
    </lineage>
</organism>
<keyword evidence="1" id="KW-0812">Transmembrane</keyword>
<reference evidence="3" key="1">
    <citation type="journal article" date="2014" name="Proc. Natl. Acad. Sci. U.S.A.">
        <title>Extensive sampling of basidiomycete genomes demonstrates inadequacy of the white-rot/brown-rot paradigm for wood decay fungi.</title>
        <authorList>
            <person name="Riley R."/>
            <person name="Salamov A.A."/>
            <person name="Brown D.W."/>
            <person name="Nagy L.G."/>
            <person name="Floudas D."/>
            <person name="Held B.W."/>
            <person name="Levasseur A."/>
            <person name="Lombard V."/>
            <person name="Morin E."/>
            <person name="Otillar R."/>
            <person name="Lindquist E.A."/>
            <person name="Sun H."/>
            <person name="LaButti K.M."/>
            <person name="Schmutz J."/>
            <person name="Jabbour D."/>
            <person name="Luo H."/>
            <person name="Baker S.E."/>
            <person name="Pisabarro A.G."/>
            <person name="Walton J.D."/>
            <person name="Blanchette R.A."/>
            <person name="Henrissat B."/>
            <person name="Martin F."/>
            <person name="Cullen D."/>
            <person name="Hibbett D.S."/>
            <person name="Grigoriev I.V."/>
        </authorList>
    </citation>
    <scope>NUCLEOTIDE SEQUENCE [LARGE SCALE GENOMIC DNA]</scope>
    <source>
        <strain evidence="3">CBS 339.88</strain>
    </source>
</reference>
<name>A0A067TFD2_GALM3</name>
<keyword evidence="3" id="KW-1185">Reference proteome</keyword>
<evidence type="ECO:0000313" key="2">
    <source>
        <dbReference type="EMBL" id="KDR78609.1"/>
    </source>
</evidence>
<dbReference type="Proteomes" id="UP000027222">
    <property type="component" value="Unassembled WGS sequence"/>
</dbReference>
<dbReference type="OrthoDB" id="3126656at2759"/>
<feature type="transmembrane region" description="Helical" evidence="1">
    <location>
        <begin position="191"/>
        <end position="213"/>
    </location>
</feature>
<proteinExistence type="predicted"/>